<dbReference type="SUPFAM" id="SSF52833">
    <property type="entry name" value="Thioredoxin-like"/>
    <property type="match status" value="1"/>
</dbReference>
<accession>A0ABS1C2S4</accession>
<dbReference type="RefSeq" id="WP_200506433.1">
    <property type="nucleotide sequence ID" value="NZ_JAEHFX010000005.1"/>
</dbReference>
<feature type="domain" description="Thioredoxin" evidence="6">
    <location>
        <begin position="324"/>
        <end position="468"/>
    </location>
</feature>
<dbReference type="EMBL" id="JAEHFX010000005">
    <property type="protein sequence ID" value="MBK0403690.1"/>
    <property type="molecule type" value="Genomic_DNA"/>
</dbReference>
<reference evidence="7 8" key="1">
    <citation type="submission" date="2020-12" db="EMBL/GenBank/DDBJ databases">
        <title>Bacterial novel species Adhaeribacter sp. BT258 isolated from soil.</title>
        <authorList>
            <person name="Jung H.-Y."/>
        </authorList>
    </citation>
    <scope>NUCLEOTIDE SEQUENCE [LARGE SCALE GENOMIC DNA]</scope>
    <source>
        <strain evidence="7 8">BT258</strain>
    </source>
</reference>
<dbReference type="InterPro" id="IPR050553">
    <property type="entry name" value="Thioredoxin_ResA/DsbE_sf"/>
</dbReference>
<dbReference type="InterPro" id="IPR036249">
    <property type="entry name" value="Thioredoxin-like_sf"/>
</dbReference>
<dbReference type="CDD" id="cd02966">
    <property type="entry name" value="TlpA_like_family"/>
    <property type="match status" value="1"/>
</dbReference>
<evidence type="ECO:0000313" key="8">
    <source>
        <dbReference type="Proteomes" id="UP000644147"/>
    </source>
</evidence>
<proteinExistence type="predicted"/>
<protein>
    <submittedName>
        <fullName evidence="7">Redoxin domain-containing protein</fullName>
    </submittedName>
</protein>
<dbReference type="PROSITE" id="PS51352">
    <property type="entry name" value="THIOREDOXIN_2"/>
    <property type="match status" value="1"/>
</dbReference>
<sequence>MRKGLLFTIFTGICFSATAQNVTLTGKVSNAETDSVLLQIPDNPFDARTHKTYAALNEKGEFKLTLQLDKPVLADLTNGEDGITLFLQPGDNLDLKFSADDVVKTIKFKGKGEAENVYLREQEKKFEENEDYQVLPDNIYMREEQFSKFIDAKKEDQEYFLEKYISKSPLSEAFQKYAKAQIDFTWANDRLTFPDLREKIVFAEKRLVMTPAYYNFLKTLDLNNPAAFMSPVYNDFAMNYLQHLATEKNFKKTDQDYFYQLFELAKNKLSGNALNLAQARIIFESCKTGHIGFTDRMLRDFNKTNTNPKFAALINEAYEANKKFAIGSPAPDFVMTTVNGDTVRLEDFKGKLVYLSFWETNCGLCLMDMPYAQDLAKKMEGREIVFLNIGMDKDEKAWRSMVTKKQLLGVHAFGKTASQDLKKLYELKENPAYFLIAEDGTFLNTKPKRPSSHGSTDEIAQSFGKAANTATALKK</sequence>
<name>A0ABS1C2S4_9BACT</name>
<evidence type="ECO:0000256" key="3">
    <source>
        <dbReference type="ARBA" id="ARBA00023157"/>
    </source>
</evidence>
<dbReference type="InterPro" id="IPR000866">
    <property type="entry name" value="AhpC/TSA"/>
</dbReference>
<evidence type="ECO:0000259" key="6">
    <source>
        <dbReference type="PROSITE" id="PS51352"/>
    </source>
</evidence>
<dbReference type="Pfam" id="PF00578">
    <property type="entry name" value="AhpC-TSA"/>
    <property type="match status" value="1"/>
</dbReference>
<evidence type="ECO:0000256" key="2">
    <source>
        <dbReference type="ARBA" id="ARBA00022748"/>
    </source>
</evidence>
<dbReference type="PANTHER" id="PTHR42852:SF6">
    <property type="entry name" value="THIOL:DISULFIDE INTERCHANGE PROTEIN DSBE"/>
    <property type="match status" value="1"/>
</dbReference>
<dbReference type="Proteomes" id="UP000644147">
    <property type="component" value="Unassembled WGS sequence"/>
</dbReference>
<organism evidence="7 8">
    <name type="scientific">Adhaeribacter terrigena</name>
    <dbReference type="NCBI Taxonomy" id="2793070"/>
    <lineage>
        <taxon>Bacteria</taxon>
        <taxon>Pseudomonadati</taxon>
        <taxon>Bacteroidota</taxon>
        <taxon>Cytophagia</taxon>
        <taxon>Cytophagales</taxon>
        <taxon>Hymenobacteraceae</taxon>
        <taxon>Adhaeribacter</taxon>
    </lineage>
</organism>
<dbReference type="InterPro" id="IPR013766">
    <property type="entry name" value="Thioredoxin_domain"/>
</dbReference>
<evidence type="ECO:0000313" key="7">
    <source>
        <dbReference type="EMBL" id="MBK0403690.1"/>
    </source>
</evidence>
<dbReference type="Gene3D" id="3.40.30.10">
    <property type="entry name" value="Glutaredoxin"/>
    <property type="match status" value="1"/>
</dbReference>
<evidence type="ECO:0000256" key="4">
    <source>
        <dbReference type="ARBA" id="ARBA00023284"/>
    </source>
</evidence>
<feature type="chain" id="PRO_5045873809" evidence="5">
    <location>
        <begin position="20"/>
        <end position="475"/>
    </location>
</feature>
<keyword evidence="2" id="KW-0201">Cytochrome c-type biogenesis</keyword>
<keyword evidence="4" id="KW-0676">Redox-active center</keyword>
<keyword evidence="5" id="KW-0732">Signal</keyword>
<evidence type="ECO:0000256" key="1">
    <source>
        <dbReference type="ARBA" id="ARBA00004196"/>
    </source>
</evidence>
<keyword evidence="8" id="KW-1185">Reference proteome</keyword>
<evidence type="ECO:0000256" key="5">
    <source>
        <dbReference type="SAM" id="SignalP"/>
    </source>
</evidence>
<feature type="signal peptide" evidence="5">
    <location>
        <begin position="1"/>
        <end position="19"/>
    </location>
</feature>
<gene>
    <name evidence="7" type="ORF">I5M27_11885</name>
</gene>
<keyword evidence="3" id="KW-1015">Disulfide bond</keyword>
<comment type="caution">
    <text evidence="7">The sequence shown here is derived from an EMBL/GenBank/DDBJ whole genome shotgun (WGS) entry which is preliminary data.</text>
</comment>
<dbReference type="PANTHER" id="PTHR42852">
    <property type="entry name" value="THIOL:DISULFIDE INTERCHANGE PROTEIN DSBE"/>
    <property type="match status" value="1"/>
</dbReference>
<comment type="subcellular location">
    <subcellularLocation>
        <location evidence="1">Cell envelope</location>
    </subcellularLocation>
</comment>